<comment type="similarity">
    <text evidence="1">Belongs to the asp23 family.</text>
</comment>
<proteinExistence type="inferred from homology"/>
<dbReference type="Pfam" id="PF03780">
    <property type="entry name" value="Asp23"/>
    <property type="match status" value="1"/>
</dbReference>
<keyword evidence="3" id="KW-1185">Reference proteome</keyword>
<dbReference type="Proteomes" id="UP000288669">
    <property type="component" value="Unassembled WGS sequence"/>
</dbReference>
<evidence type="ECO:0000313" key="2">
    <source>
        <dbReference type="EMBL" id="RSU06582.1"/>
    </source>
</evidence>
<dbReference type="AlphaFoldDB" id="A0A430AFS7"/>
<evidence type="ECO:0000256" key="1">
    <source>
        <dbReference type="ARBA" id="ARBA00005721"/>
    </source>
</evidence>
<dbReference type="InterPro" id="IPR005531">
    <property type="entry name" value="Asp23"/>
</dbReference>
<dbReference type="PANTHER" id="PTHR34297:SF2">
    <property type="entry name" value="ASP23_GLS24 FAMILY ENVELOPE STRESS RESPONSE PROTEIN"/>
    <property type="match status" value="1"/>
</dbReference>
<organism evidence="2 3">
    <name type="scientific">Vagococcus entomophilus</name>
    <dbReference type="NCBI Taxonomy" id="1160095"/>
    <lineage>
        <taxon>Bacteria</taxon>
        <taxon>Bacillati</taxon>
        <taxon>Bacillota</taxon>
        <taxon>Bacilli</taxon>
        <taxon>Lactobacillales</taxon>
        <taxon>Enterococcaceae</taxon>
        <taxon>Vagococcus</taxon>
    </lineage>
</organism>
<sequence>MAVKIKTKAGTIEISNDVIATVVGGATTDIYGIVGMASKNQIRDNLNELLRKENYAKGVVVRQEENGVAIDVYTVVSYGTKISEVCRNVQEKVKYNLETLLGVTANSVNVFVQGVRVLPD</sequence>
<comment type="caution">
    <text evidence="2">The sequence shown here is derived from an EMBL/GenBank/DDBJ whole genome shotgun (WGS) entry which is preliminary data.</text>
</comment>
<name>A0A430AFS7_9ENTE</name>
<dbReference type="OrthoDB" id="9791482at2"/>
<dbReference type="PANTHER" id="PTHR34297">
    <property type="entry name" value="HYPOTHETICAL CYTOSOLIC PROTEIN-RELATED"/>
    <property type="match status" value="1"/>
</dbReference>
<dbReference type="RefSeq" id="WP_126826175.1">
    <property type="nucleotide sequence ID" value="NZ_JBHLWU010000001.1"/>
</dbReference>
<dbReference type="EMBL" id="NGJZ01000003">
    <property type="protein sequence ID" value="RSU06582.1"/>
    <property type="molecule type" value="Genomic_DNA"/>
</dbReference>
<evidence type="ECO:0000313" key="3">
    <source>
        <dbReference type="Proteomes" id="UP000288669"/>
    </source>
</evidence>
<gene>
    <name evidence="2" type="ORF">CBF30_10075</name>
</gene>
<protein>
    <submittedName>
        <fullName evidence="2">Asp23/Gls24 family envelope stress response protein</fullName>
    </submittedName>
</protein>
<reference evidence="2 3" key="1">
    <citation type="submission" date="2017-05" db="EMBL/GenBank/DDBJ databases">
        <title>Vagococcus spp. assemblies.</title>
        <authorList>
            <person name="Gulvik C.A."/>
        </authorList>
    </citation>
    <scope>NUCLEOTIDE SEQUENCE [LARGE SCALE GENOMIC DNA]</scope>
    <source>
        <strain evidence="2 3">DSM 24756</strain>
    </source>
</reference>
<accession>A0A430AFS7</accession>